<dbReference type="RefSeq" id="WP_282219871.1">
    <property type="nucleotide sequence ID" value="NZ_CP118246.1"/>
</dbReference>
<evidence type="ECO:0000256" key="8">
    <source>
        <dbReference type="SAM" id="Phobius"/>
    </source>
</evidence>
<evidence type="ECO:0008006" key="11">
    <source>
        <dbReference type="Google" id="ProtNLM"/>
    </source>
</evidence>
<comment type="subcellular location">
    <subcellularLocation>
        <location evidence="1">Cell membrane</location>
        <topology evidence="1">Multi-pass membrane protein</topology>
    </subcellularLocation>
</comment>
<dbReference type="Proteomes" id="UP001220530">
    <property type="component" value="Chromosome"/>
</dbReference>
<evidence type="ECO:0000256" key="1">
    <source>
        <dbReference type="ARBA" id="ARBA00004651"/>
    </source>
</evidence>
<proteinExistence type="predicted"/>
<feature type="transmembrane region" description="Helical" evidence="8">
    <location>
        <begin position="103"/>
        <end position="129"/>
    </location>
</feature>
<evidence type="ECO:0000256" key="2">
    <source>
        <dbReference type="ARBA" id="ARBA00022475"/>
    </source>
</evidence>
<keyword evidence="4 8" id="KW-0812">Transmembrane</keyword>
<keyword evidence="6 8" id="KW-1133">Transmembrane helix</keyword>
<feature type="transmembrane region" description="Helical" evidence="8">
    <location>
        <begin position="39"/>
        <end position="61"/>
    </location>
</feature>
<accession>A0ABY7YQK4</accession>
<keyword evidence="5" id="KW-0378">Hydrolase</keyword>
<evidence type="ECO:0000313" key="9">
    <source>
        <dbReference type="EMBL" id="WDR03477.1"/>
    </source>
</evidence>
<reference evidence="9 10" key="1">
    <citation type="submission" date="2023-02" db="EMBL/GenBank/DDBJ databases">
        <title>Devosia algicola sp. nov., isolated from the phycosphere of marine algae.</title>
        <authorList>
            <person name="Kim J.M."/>
            <person name="Lee J.K."/>
            <person name="Choi B.J."/>
            <person name="Bayburt H."/>
            <person name="Jeon C.O."/>
        </authorList>
    </citation>
    <scope>NUCLEOTIDE SEQUENCE [LARGE SCALE GENOMIC DNA]</scope>
    <source>
        <strain evidence="9 10">G20-9</strain>
    </source>
</reference>
<protein>
    <recommendedName>
        <fullName evidence="11">Exosortase/archaeosortase family protein</fullName>
    </recommendedName>
</protein>
<sequence length="137" mass="14325">MALFNDAILATDATLTAWVVGSQRNGNIVPFANGSGAMWIAPGCSSFTNISLAILAFVALVNVTSARWTSATLGLGALTCTLVVLINVTRISLIGYYPGQFELIHGSVGANIAGWLTTLLIMAMALLAVRRNDINLG</sequence>
<evidence type="ECO:0000313" key="10">
    <source>
        <dbReference type="Proteomes" id="UP001220530"/>
    </source>
</evidence>
<keyword evidence="7 8" id="KW-0472">Membrane</keyword>
<keyword evidence="10" id="KW-1185">Reference proteome</keyword>
<name>A0ABY7YQK4_9HYPH</name>
<evidence type="ECO:0000256" key="7">
    <source>
        <dbReference type="ARBA" id="ARBA00023136"/>
    </source>
</evidence>
<dbReference type="InterPro" id="IPR026392">
    <property type="entry name" value="Exo/Archaeosortase_dom"/>
</dbReference>
<evidence type="ECO:0000256" key="5">
    <source>
        <dbReference type="ARBA" id="ARBA00022801"/>
    </source>
</evidence>
<gene>
    <name evidence="9" type="ORF">PSQ19_05090</name>
</gene>
<organism evidence="9 10">
    <name type="scientific">Devosia algicola</name>
    <dbReference type="NCBI Taxonomy" id="3026418"/>
    <lineage>
        <taxon>Bacteria</taxon>
        <taxon>Pseudomonadati</taxon>
        <taxon>Pseudomonadota</taxon>
        <taxon>Alphaproteobacteria</taxon>
        <taxon>Hyphomicrobiales</taxon>
        <taxon>Devosiaceae</taxon>
        <taxon>Devosia</taxon>
    </lineage>
</organism>
<feature type="transmembrane region" description="Helical" evidence="8">
    <location>
        <begin position="73"/>
        <end position="97"/>
    </location>
</feature>
<dbReference type="NCBIfam" id="TIGR04178">
    <property type="entry name" value="exo_archaeo"/>
    <property type="match status" value="1"/>
</dbReference>
<evidence type="ECO:0000256" key="6">
    <source>
        <dbReference type="ARBA" id="ARBA00022989"/>
    </source>
</evidence>
<dbReference type="EMBL" id="CP118246">
    <property type="protein sequence ID" value="WDR03477.1"/>
    <property type="molecule type" value="Genomic_DNA"/>
</dbReference>
<keyword evidence="3" id="KW-0645">Protease</keyword>
<evidence type="ECO:0000256" key="4">
    <source>
        <dbReference type="ARBA" id="ARBA00022692"/>
    </source>
</evidence>
<keyword evidence="2" id="KW-1003">Cell membrane</keyword>
<evidence type="ECO:0000256" key="3">
    <source>
        <dbReference type="ARBA" id="ARBA00022670"/>
    </source>
</evidence>